<evidence type="ECO:0000256" key="2">
    <source>
        <dbReference type="ARBA" id="ARBA00022490"/>
    </source>
</evidence>
<evidence type="ECO:0000256" key="7">
    <source>
        <dbReference type="SAM" id="Coils"/>
    </source>
</evidence>
<dbReference type="Gene3D" id="1.10.10.10">
    <property type="entry name" value="Winged helix-like DNA-binding domain superfamily/Winged helix DNA-binding domain"/>
    <property type="match status" value="1"/>
</dbReference>
<keyword evidence="2" id="KW-0963">Cytoplasm</keyword>
<dbReference type="PANTHER" id="PTHR46630">
    <property type="entry name" value="TETRATRICOPEPTIDE REPEAT PROTEIN 29"/>
    <property type="match status" value="1"/>
</dbReference>
<dbReference type="InterPro" id="IPR051476">
    <property type="entry name" value="Bac_ResReg_Asp_Phosphatase"/>
</dbReference>
<keyword evidence="8" id="KW-1133">Transmembrane helix</keyword>
<keyword evidence="3" id="KW-0677">Repeat</keyword>
<dbReference type="SMART" id="SM00421">
    <property type="entry name" value="HTH_LUXR"/>
    <property type="match status" value="1"/>
</dbReference>
<evidence type="ECO:0000256" key="4">
    <source>
        <dbReference type="ARBA" id="ARBA00022803"/>
    </source>
</evidence>
<keyword evidence="7" id="KW-0175">Coiled coil</keyword>
<dbReference type="PROSITE" id="PS50005">
    <property type="entry name" value="TPR"/>
    <property type="match status" value="2"/>
</dbReference>
<comment type="caution">
    <text evidence="10">The sequence shown here is derived from an EMBL/GenBank/DDBJ whole genome shotgun (WGS) entry which is preliminary data.</text>
</comment>
<comment type="similarity">
    <text evidence="5">Belongs to the Rap family.</text>
</comment>
<organism evidence="10 11">
    <name type="scientific">Fodinibius salicampi</name>
    <dbReference type="NCBI Taxonomy" id="1920655"/>
    <lineage>
        <taxon>Bacteria</taxon>
        <taxon>Pseudomonadati</taxon>
        <taxon>Balneolota</taxon>
        <taxon>Balneolia</taxon>
        <taxon>Balneolales</taxon>
        <taxon>Balneolaceae</taxon>
        <taxon>Fodinibius</taxon>
    </lineage>
</organism>
<name>A0ABT3PTX5_9BACT</name>
<accession>A0ABT3PTX5</accession>
<dbReference type="InterPro" id="IPR036388">
    <property type="entry name" value="WH-like_DNA-bd_sf"/>
</dbReference>
<dbReference type="PROSITE" id="PS50293">
    <property type="entry name" value="TPR_REGION"/>
    <property type="match status" value="1"/>
</dbReference>
<feature type="coiled-coil region" evidence="7">
    <location>
        <begin position="469"/>
        <end position="531"/>
    </location>
</feature>
<dbReference type="PANTHER" id="PTHR46630:SF1">
    <property type="entry name" value="TETRATRICOPEPTIDE REPEAT PROTEIN 29"/>
    <property type="match status" value="1"/>
</dbReference>
<dbReference type="InterPro" id="IPR000792">
    <property type="entry name" value="Tscrpt_reg_LuxR_C"/>
</dbReference>
<evidence type="ECO:0000256" key="3">
    <source>
        <dbReference type="ARBA" id="ARBA00022737"/>
    </source>
</evidence>
<evidence type="ECO:0000256" key="8">
    <source>
        <dbReference type="SAM" id="Phobius"/>
    </source>
</evidence>
<dbReference type="EMBL" id="JAJNDC010000001">
    <property type="protein sequence ID" value="MCW9711294.1"/>
    <property type="molecule type" value="Genomic_DNA"/>
</dbReference>
<evidence type="ECO:0000313" key="10">
    <source>
        <dbReference type="EMBL" id="MCW9711294.1"/>
    </source>
</evidence>
<dbReference type="SUPFAM" id="SSF46894">
    <property type="entry name" value="C-terminal effector domain of the bipartite response regulators"/>
    <property type="match status" value="1"/>
</dbReference>
<dbReference type="SMART" id="SM00028">
    <property type="entry name" value="TPR"/>
    <property type="match status" value="5"/>
</dbReference>
<proteinExistence type="inferred from homology"/>
<keyword evidence="8" id="KW-0472">Membrane</keyword>
<feature type="repeat" description="TPR" evidence="6">
    <location>
        <begin position="139"/>
        <end position="172"/>
    </location>
</feature>
<evidence type="ECO:0000256" key="1">
    <source>
        <dbReference type="ARBA" id="ARBA00004496"/>
    </source>
</evidence>
<reference evidence="10 11" key="1">
    <citation type="submission" date="2021-11" db="EMBL/GenBank/DDBJ databases">
        <title>Aliifidinibius sp. nov., a new bacterium isolated from saline soil.</title>
        <authorList>
            <person name="Galisteo C."/>
            <person name="De La Haba R."/>
            <person name="Sanchez-Porro C."/>
            <person name="Ventosa A."/>
        </authorList>
    </citation>
    <scope>NUCLEOTIDE SEQUENCE [LARGE SCALE GENOMIC DNA]</scope>
    <source>
        <strain evidence="10 11">KACC 190600</strain>
    </source>
</reference>
<evidence type="ECO:0000256" key="5">
    <source>
        <dbReference type="ARBA" id="ARBA00038253"/>
    </source>
</evidence>
<sequence length="647" mass="74540">MLILKRMVKYSENISHGYLRSCVICGLILILSVSHLYGQLAPKTDSLKAQLQEAREEQRIEILLKLSDQVRRSDMEAAIDYARKAVDLSERVAGEELRGESHRNLGRLLSMNGKHPVGLQHLSEAKRIFEQIGAQDKIVATLENVGALYRRQGDYSTALEYYYDALDLKEKQNNETDLPHTLINIGYINEKLGQMSKAISFYERALEISQRNDNPNDIAINAVQLSNAYDSIGDNDQALEIMNIALDASKRLPGEHAMASILLEISELYRNEKSYDLAKEANSEALELAQNMSDNRLEALSLKNIATLHAEQNNLEAQTNYLLQAIPLFEKSGMREEVIQSRYQIASNYLISGSITESIEMTKHGLDDAEEIESLELIRKGLEVLTKGYKKIGDLENALLTQDELIEVKDSLFDQTRSRQITEMQTKYETEQKEQEIALLQKEREQQAMLRNAFLIGILLIGIIGILVYNRQRLKIKKKQTELENTRLKEQQLEQDLEFKNKQLTTHSLHLVQKNEAMKELKEKINEMRHKDNGNVNRSLQKLQNLVDYSYSLDEDWEQFRLYFEEVHDHFFDILKKKYPDLTPNELRLSALAKLNLSIKETATIMGITPNSVKTARYRLRKKLDIETEENLTEFMMEIEKKGKKLN</sequence>
<protein>
    <submittedName>
        <fullName evidence="10">Tetratricopeptide repeat protein</fullName>
    </submittedName>
</protein>
<evidence type="ECO:0000259" key="9">
    <source>
        <dbReference type="SMART" id="SM00421"/>
    </source>
</evidence>
<gene>
    <name evidence="10" type="ORF">LQ318_00120</name>
</gene>
<dbReference type="Proteomes" id="UP001207337">
    <property type="component" value="Unassembled WGS sequence"/>
</dbReference>
<comment type="subcellular location">
    <subcellularLocation>
        <location evidence="1">Cytoplasm</location>
    </subcellularLocation>
</comment>
<keyword evidence="4 6" id="KW-0802">TPR repeat</keyword>
<keyword evidence="11" id="KW-1185">Reference proteome</keyword>
<dbReference type="SUPFAM" id="SSF48452">
    <property type="entry name" value="TPR-like"/>
    <property type="match status" value="2"/>
</dbReference>
<dbReference type="InterPro" id="IPR019734">
    <property type="entry name" value="TPR_rpt"/>
</dbReference>
<dbReference type="Gene3D" id="1.25.40.10">
    <property type="entry name" value="Tetratricopeptide repeat domain"/>
    <property type="match status" value="2"/>
</dbReference>
<dbReference type="InterPro" id="IPR011990">
    <property type="entry name" value="TPR-like_helical_dom_sf"/>
</dbReference>
<dbReference type="Pfam" id="PF13424">
    <property type="entry name" value="TPR_12"/>
    <property type="match status" value="2"/>
</dbReference>
<feature type="transmembrane region" description="Helical" evidence="8">
    <location>
        <begin position="449"/>
        <end position="469"/>
    </location>
</feature>
<feature type="repeat" description="TPR" evidence="6">
    <location>
        <begin position="179"/>
        <end position="212"/>
    </location>
</feature>
<feature type="domain" description="HTH luxR-type" evidence="9">
    <location>
        <begin position="579"/>
        <end position="636"/>
    </location>
</feature>
<evidence type="ECO:0000256" key="6">
    <source>
        <dbReference type="PROSITE-ProRule" id="PRU00339"/>
    </source>
</evidence>
<dbReference type="InterPro" id="IPR016032">
    <property type="entry name" value="Sig_transdc_resp-reg_C-effctor"/>
</dbReference>
<evidence type="ECO:0000313" key="11">
    <source>
        <dbReference type="Proteomes" id="UP001207337"/>
    </source>
</evidence>
<dbReference type="RefSeq" id="WP_345694218.1">
    <property type="nucleotide sequence ID" value="NZ_BAABRS010000001.1"/>
</dbReference>
<keyword evidence="8" id="KW-0812">Transmembrane</keyword>